<sequence>MRRFEQFDAAFPDYHAEMIDGEVCLSTSVASAHGQMVVSIAAQLMSERCVMTKVDTVYKGWHGLTLLRPDIAVVDSSYRRTRLAKFPAAEIILVGEIVSESNPENDTEKKVRKYALAGIPYYLIVNPIVGKCLLYSLPSGEHYRASLETDFGEPVPIGEPIGATLDTSALYIY</sequence>
<dbReference type="Gene3D" id="3.90.1570.10">
    <property type="entry name" value="tt1808, chain A"/>
    <property type="match status" value="1"/>
</dbReference>
<organism evidence="2 3">
    <name type="scientific">Streptomyces bingchenggensis (strain BCW-1)</name>
    <dbReference type="NCBI Taxonomy" id="749414"/>
    <lineage>
        <taxon>Bacteria</taxon>
        <taxon>Bacillati</taxon>
        <taxon>Actinomycetota</taxon>
        <taxon>Actinomycetes</taxon>
        <taxon>Kitasatosporales</taxon>
        <taxon>Streptomycetaceae</taxon>
        <taxon>Streptomyces</taxon>
    </lineage>
</organism>
<reference evidence="2 3" key="1">
    <citation type="journal article" date="2010" name="J. Bacteriol.">
        <title>Genome sequence of the milbemycin-producing bacterium Streptomyces bingchenggensis.</title>
        <authorList>
            <person name="Wang X.J."/>
            <person name="Yan Y.J."/>
            <person name="Zhang B."/>
            <person name="An J."/>
            <person name="Wang J.J."/>
            <person name="Tian J."/>
            <person name="Jiang L."/>
            <person name="Chen Y.H."/>
            <person name="Huang S.X."/>
            <person name="Yin M."/>
            <person name="Zhang J."/>
            <person name="Gao A.L."/>
            <person name="Liu C.X."/>
            <person name="Zhu Z.X."/>
            <person name="Xiang W.S."/>
        </authorList>
    </citation>
    <scope>NUCLEOTIDE SEQUENCE [LARGE SCALE GENOMIC DNA]</scope>
    <source>
        <strain evidence="2 3">BCW-1</strain>
    </source>
</reference>
<dbReference type="CDD" id="cd06260">
    <property type="entry name" value="DUF820-like"/>
    <property type="match status" value="1"/>
</dbReference>
<dbReference type="EMBL" id="CP002047">
    <property type="protein sequence ID" value="ADI06709.1"/>
    <property type="molecule type" value="Genomic_DNA"/>
</dbReference>
<dbReference type="HOGENOM" id="CLU_076312_4_1_11"/>
<dbReference type="STRING" id="749414.SBI_03588"/>
<evidence type="ECO:0000313" key="2">
    <source>
        <dbReference type="EMBL" id="ADI06709.1"/>
    </source>
</evidence>
<protein>
    <recommendedName>
        <fullName evidence="1">Putative restriction endonuclease domain-containing protein</fullName>
    </recommendedName>
</protein>
<dbReference type="PANTHER" id="PTHR35400:SF3">
    <property type="entry name" value="SLL1072 PROTEIN"/>
    <property type="match status" value="1"/>
</dbReference>
<dbReference type="eggNOG" id="COG4636">
    <property type="taxonomic scope" value="Bacteria"/>
</dbReference>
<keyword evidence="3" id="KW-1185">Reference proteome</keyword>
<dbReference type="Pfam" id="PF05685">
    <property type="entry name" value="Uma2"/>
    <property type="match status" value="1"/>
</dbReference>
<dbReference type="InterPro" id="IPR008538">
    <property type="entry name" value="Uma2"/>
</dbReference>
<dbReference type="InterPro" id="IPR011335">
    <property type="entry name" value="Restrct_endonuc-II-like"/>
</dbReference>
<feature type="domain" description="Putative restriction endonuclease" evidence="1">
    <location>
        <begin position="5"/>
        <end position="157"/>
    </location>
</feature>
<dbReference type="SUPFAM" id="SSF52980">
    <property type="entry name" value="Restriction endonuclease-like"/>
    <property type="match status" value="1"/>
</dbReference>
<evidence type="ECO:0000313" key="3">
    <source>
        <dbReference type="Proteomes" id="UP000000377"/>
    </source>
</evidence>
<dbReference type="KEGG" id="sbh:SBI_03588"/>
<accession>D7CE22</accession>
<dbReference type="Proteomes" id="UP000000377">
    <property type="component" value="Chromosome"/>
</dbReference>
<dbReference type="PATRIC" id="fig|749414.3.peg.3722"/>
<dbReference type="PANTHER" id="PTHR35400">
    <property type="entry name" value="SLR1083 PROTEIN"/>
    <property type="match status" value="1"/>
</dbReference>
<gene>
    <name evidence="2" type="ordered locus">SBI_03588</name>
</gene>
<proteinExistence type="predicted"/>
<dbReference type="InterPro" id="IPR012296">
    <property type="entry name" value="Nuclease_put_TT1808"/>
</dbReference>
<name>D7CE22_STRBB</name>
<evidence type="ECO:0000259" key="1">
    <source>
        <dbReference type="Pfam" id="PF05685"/>
    </source>
</evidence>
<dbReference type="AlphaFoldDB" id="D7CE22"/>